<name>A0A8S3GSD9_9BILA</name>
<dbReference type="Proteomes" id="UP000681967">
    <property type="component" value="Unassembled WGS sequence"/>
</dbReference>
<feature type="non-terminal residue" evidence="2">
    <location>
        <position position="1"/>
    </location>
</feature>
<accession>A0A8S3GSD9</accession>
<reference evidence="2" key="1">
    <citation type="submission" date="2021-02" db="EMBL/GenBank/DDBJ databases">
        <authorList>
            <person name="Nowell W R."/>
        </authorList>
    </citation>
    <scope>NUCLEOTIDE SEQUENCE</scope>
</reference>
<dbReference type="AlphaFoldDB" id="A0A8S3GSD9"/>
<organism evidence="2 3">
    <name type="scientific">Rotaria magnacalcarata</name>
    <dbReference type="NCBI Taxonomy" id="392030"/>
    <lineage>
        <taxon>Eukaryota</taxon>
        <taxon>Metazoa</taxon>
        <taxon>Spiralia</taxon>
        <taxon>Gnathifera</taxon>
        <taxon>Rotifera</taxon>
        <taxon>Eurotatoria</taxon>
        <taxon>Bdelloidea</taxon>
        <taxon>Philodinida</taxon>
        <taxon>Philodinidae</taxon>
        <taxon>Rotaria</taxon>
    </lineage>
</organism>
<evidence type="ECO:0000313" key="3">
    <source>
        <dbReference type="Proteomes" id="UP000681967"/>
    </source>
</evidence>
<proteinExistence type="predicted"/>
<sequence>YNQFCINIWKCFSNDDDDEYDGDNHNIMERIQQLQRQLDQSQSEVERLRDINLSSNEQLRGSLGKFIDILTSAIKEQTTAKNLLHARQQMIELEEAVDNDSIVG</sequence>
<gene>
    <name evidence="2" type="ORF">BYL167_LOCUS76426</name>
</gene>
<comment type="caution">
    <text evidence="2">The sequence shown here is derived from an EMBL/GenBank/DDBJ whole genome shotgun (WGS) entry which is preliminary data.</text>
</comment>
<feature type="coiled-coil region" evidence="1">
    <location>
        <begin position="24"/>
        <end position="51"/>
    </location>
</feature>
<feature type="non-terminal residue" evidence="2">
    <location>
        <position position="104"/>
    </location>
</feature>
<evidence type="ECO:0000256" key="1">
    <source>
        <dbReference type="SAM" id="Coils"/>
    </source>
</evidence>
<dbReference type="EMBL" id="CAJOBH010275646">
    <property type="protein sequence ID" value="CAF5167830.1"/>
    <property type="molecule type" value="Genomic_DNA"/>
</dbReference>
<keyword evidence="1" id="KW-0175">Coiled coil</keyword>
<evidence type="ECO:0000313" key="2">
    <source>
        <dbReference type="EMBL" id="CAF5167830.1"/>
    </source>
</evidence>
<protein>
    <submittedName>
        <fullName evidence="2">Uncharacterized protein</fullName>
    </submittedName>
</protein>